<dbReference type="CDD" id="cd07026">
    <property type="entry name" value="Ribosomal_L20"/>
    <property type="match status" value="1"/>
</dbReference>
<dbReference type="InterPro" id="IPR005813">
    <property type="entry name" value="Ribosomal_bL20"/>
</dbReference>
<name>A0A0D2JKW7_9BACT</name>
<keyword evidence="3 5" id="KW-0687">Ribonucleoprotein</keyword>
<dbReference type="GO" id="GO:0006412">
    <property type="term" value="P:translation"/>
    <property type="evidence" value="ECO:0007669"/>
    <property type="project" value="InterPro"/>
</dbReference>
<dbReference type="Pfam" id="PF00453">
    <property type="entry name" value="Ribosomal_L20"/>
    <property type="match status" value="1"/>
</dbReference>
<dbReference type="GO" id="GO:0019843">
    <property type="term" value="F:rRNA binding"/>
    <property type="evidence" value="ECO:0007669"/>
    <property type="project" value="UniProtKB-UniRule"/>
</dbReference>
<sequence length="115" mass="13591">MTRVKRGVVVKKRHKRILKQTKGFWGQRKNVFRRAKETLLRAMAFAFKGRKLKKRDMRGLFITRIKAATTARGLSYNKFMHKLKVANIQLNRKMLSQLAIFEPEVFDKLVDITRS</sequence>
<organism evidence="7 8">
    <name type="scientific">candidate division TM6 bacterium JCVI TM6SC1</name>
    <dbReference type="NCBI Taxonomy" id="1306947"/>
    <lineage>
        <taxon>Bacteria</taxon>
        <taxon>Candidatus Babelota</taxon>
        <taxon>Vermiphilus</taxon>
    </lineage>
</organism>
<comment type="function">
    <text evidence="5 6">Binds directly to 23S ribosomal RNA and is necessary for the in vitro assembly process of the 50S ribosomal subunit. It is not involved in the protein synthesizing functions of that subunit.</text>
</comment>
<dbReference type="Gene3D" id="6.10.160.10">
    <property type="match status" value="1"/>
</dbReference>
<dbReference type="NCBIfam" id="TIGR01032">
    <property type="entry name" value="rplT_bact"/>
    <property type="match status" value="1"/>
</dbReference>
<evidence type="ECO:0000256" key="4">
    <source>
        <dbReference type="ARBA" id="ARBA00035172"/>
    </source>
</evidence>
<evidence type="ECO:0000313" key="8">
    <source>
        <dbReference type="Proteomes" id="UP000032214"/>
    </source>
</evidence>
<accession>A0A0D2JKW7</accession>
<dbReference type="EMBL" id="ARQD01000003">
    <property type="protein sequence ID" value="KIX85028.1"/>
    <property type="molecule type" value="Genomic_DNA"/>
</dbReference>
<keyword evidence="8" id="KW-1185">Reference proteome</keyword>
<proteinExistence type="inferred from homology"/>
<protein>
    <recommendedName>
        <fullName evidence="4 5">Large ribosomal subunit protein bL20</fullName>
    </recommendedName>
</protein>
<dbReference type="Gene3D" id="1.10.1900.20">
    <property type="entry name" value="Ribosomal protein L20"/>
    <property type="match status" value="1"/>
</dbReference>
<dbReference type="PANTHER" id="PTHR10986">
    <property type="entry name" value="39S RIBOSOMAL PROTEIN L20"/>
    <property type="match status" value="1"/>
</dbReference>
<evidence type="ECO:0000256" key="2">
    <source>
        <dbReference type="ARBA" id="ARBA00022980"/>
    </source>
</evidence>
<dbReference type="InterPro" id="IPR035566">
    <property type="entry name" value="Ribosomal_protein_bL20_C"/>
</dbReference>
<dbReference type="GO" id="GO:0005840">
    <property type="term" value="C:ribosome"/>
    <property type="evidence" value="ECO:0007669"/>
    <property type="project" value="UniProtKB-KW"/>
</dbReference>
<evidence type="ECO:0000256" key="5">
    <source>
        <dbReference type="HAMAP-Rule" id="MF_00382"/>
    </source>
</evidence>
<dbReference type="GO" id="GO:0003735">
    <property type="term" value="F:structural constituent of ribosome"/>
    <property type="evidence" value="ECO:0007669"/>
    <property type="project" value="InterPro"/>
</dbReference>
<dbReference type="Proteomes" id="UP000032214">
    <property type="component" value="Unassembled WGS sequence"/>
</dbReference>
<dbReference type="AlphaFoldDB" id="A0A0D2JKW7"/>
<keyword evidence="5 6" id="KW-0694">RNA-binding</keyword>
<dbReference type="HAMAP" id="MF_00382">
    <property type="entry name" value="Ribosomal_bL20"/>
    <property type="match status" value="1"/>
</dbReference>
<dbReference type="GO" id="GO:1990904">
    <property type="term" value="C:ribonucleoprotein complex"/>
    <property type="evidence" value="ECO:0007669"/>
    <property type="project" value="UniProtKB-KW"/>
</dbReference>
<comment type="caution">
    <text evidence="7">The sequence shown here is derived from an EMBL/GenBank/DDBJ whole genome shotgun (WGS) entry which is preliminary data.</text>
</comment>
<dbReference type="eggNOG" id="COG0292">
    <property type="taxonomic scope" value="Bacteria"/>
</dbReference>
<evidence type="ECO:0000256" key="1">
    <source>
        <dbReference type="ARBA" id="ARBA00007698"/>
    </source>
</evidence>
<dbReference type="GO" id="GO:0000027">
    <property type="term" value="P:ribosomal large subunit assembly"/>
    <property type="evidence" value="ECO:0007669"/>
    <property type="project" value="UniProtKB-UniRule"/>
</dbReference>
<dbReference type="SUPFAM" id="SSF74731">
    <property type="entry name" value="Ribosomal protein L20"/>
    <property type="match status" value="1"/>
</dbReference>
<evidence type="ECO:0000256" key="3">
    <source>
        <dbReference type="ARBA" id="ARBA00023274"/>
    </source>
</evidence>
<comment type="similarity">
    <text evidence="1 5 6">Belongs to the bacterial ribosomal protein bL20 family.</text>
</comment>
<gene>
    <name evidence="5" type="primary">rplT</name>
    <name evidence="7" type="ORF">J120_03700</name>
</gene>
<reference evidence="7 8" key="1">
    <citation type="journal article" date="2013" name="Proc. Natl. Acad. Sci. U.S.A.">
        <title>Candidate phylum TM6 genome recovered from a hospital sink biofilm provides genomic insights into this uncultivated phylum.</title>
        <authorList>
            <person name="McLean J.S."/>
            <person name="Lombardo M.J."/>
            <person name="Badger J.H."/>
            <person name="Edlund A."/>
            <person name="Novotny M."/>
            <person name="Yee-Greenbaum J."/>
            <person name="Vyahhi N."/>
            <person name="Hall A.P."/>
            <person name="Yang Y."/>
            <person name="Dupont C.L."/>
            <person name="Ziegler M.G."/>
            <person name="Chitsaz H."/>
            <person name="Allen A.E."/>
            <person name="Yooseph S."/>
            <person name="Tesler G."/>
            <person name="Pevzner P.A."/>
            <person name="Friedman R.M."/>
            <person name="Nealson K.H."/>
            <person name="Venter J.C."/>
            <person name="Lasken R.S."/>
        </authorList>
    </citation>
    <scope>NUCLEOTIDE SEQUENCE [LARGE SCALE GENOMIC DNA]</scope>
    <source>
        <strain evidence="7 8">TM6SC1</strain>
    </source>
</reference>
<evidence type="ECO:0000256" key="6">
    <source>
        <dbReference type="RuleBase" id="RU000560"/>
    </source>
</evidence>
<keyword evidence="2 5" id="KW-0689">Ribosomal protein</keyword>
<dbReference type="FunFam" id="1.10.1900.20:FF:000001">
    <property type="entry name" value="50S ribosomal protein L20"/>
    <property type="match status" value="1"/>
</dbReference>
<dbReference type="STRING" id="1306947.J120_03700"/>
<evidence type="ECO:0000313" key="7">
    <source>
        <dbReference type="EMBL" id="KIX85028.1"/>
    </source>
</evidence>
<keyword evidence="5 6" id="KW-0699">rRNA-binding</keyword>
<dbReference type="PRINTS" id="PR00062">
    <property type="entry name" value="RIBOSOMALL20"/>
</dbReference>